<dbReference type="Gene3D" id="2.40.160.20">
    <property type="match status" value="1"/>
</dbReference>
<dbReference type="SUPFAM" id="SSF56925">
    <property type="entry name" value="OMPA-like"/>
    <property type="match status" value="1"/>
</dbReference>
<dbReference type="AlphaFoldDB" id="A0A4R1XBA5"/>
<gene>
    <name evidence="1" type="ORF">EC844_1361</name>
</gene>
<dbReference type="GO" id="GO:0019867">
    <property type="term" value="C:outer membrane"/>
    <property type="evidence" value="ECO:0007669"/>
    <property type="project" value="InterPro"/>
</dbReference>
<dbReference type="Proteomes" id="UP000294963">
    <property type="component" value="Unassembled WGS sequence"/>
</dbReference>
<dbReference type="PANTHER" id="PTHR36920">
    <property type="match status" value="1"/>
</dbReference>
<dbReference type="InterPro" id="IPR011250">
    <property type="entry name" value="OMP/PagP_B-barrel"/>
</dbReference>
<dbReference type="EMBL" id="SLVJ01000036">
    <property type="protein sequence ID" value="TCM60031.1"/>
    <property type="molecule type" value="Genomic_DNA"/>
</dbReference>
<dbReference type="InterPro" id="IPR005618">
    <property type="entry name" value="OMPW"/>
</dbReference>
<dbReference type="PANTHER" id="PTHR36920:SF1">
    <property type="entry name" value="OUTER MEMBRANE PROTEIN W"/>
    <property type="match status" value="1"/>
</dbReference>
<name>A0A4R1XBA5_ACICA</name>
<dbReference type="Pfam" id="PF03922">
    <property type="entry name" value="OmpW"/>
    <property type="match status" value="2"/>
</dbReference>
<evidence type="ECO:0000313" key="1">
    <source>
        <dbReference type="EMBL" id="TCM60031.1"/>
    </source>
</evidence>
<evidence type="ECO:0000313" key="2">
    <source>
        <dbReference type="Proteomes" id="UP000294963"/>
    </source>
</evidence>
<dbReference type="GO" id="GO:0055085">
    <property type="term" value="P:transmembrane transport"/>
    <property type="evidence" value="ECO:0007669"/>
    <property type="project" value="TreeGrafter"/>
</dbReference>
<protein>
    <submittedName>
        <fullName evidence="1">Outer membrane protein</fullName>
    </submittedName>
</protein>
<comment type="caution">
    <text evidence="1">The sequence shown here is derived from an EMBL/GenBank/DDBJ whole genome shotgun (WGS) entry which is preliminary data.</text>
</comment>
<keyword evidence="2" id="KW-1185">Reference proteome</keyword>
<organism evidence="1 2">
    <name type="scientific">Acinetobacter calcoaceticus</name>
    <dbReference type="NCBI Taxonomy" id="471"/>
    <lineage>
        <taxon>Bacteria</taxon>
        <taxon>Pseudomonadati</taxon>
        <taxon>Pseudomonadota</taxon>
        <taxon>Gammaproteobacteria</taxon>
        <taxon>Moraxellales</taxon>
        <taxon>Moraxellaceae</taxon>
        <taxon>Acinetobacter</taxon>
        <taxon>Acinetobacter calcoaceticus/baumannii complex</taxon>
    </lineage>
</organism>
<proteinExistence type="predicted"/>
<dbReference type="OrthoDB" id="9807574at2"/>
<reference evidence="1 2" key="1">
    <citation type="submission" date="2019-03" db="EMBL/GenBank/DDBJ databases">
        <title>Genomic analyses of the natural microbiome of Caenorhabditis elegans.</title>
        <authorList>
            <person name="Samuel B."/>
        </authorList>
    </citation>
    <scope>NUCLEOTIDE SEQUENCE [LARGE SCALE GENOMIC DNA]</scope>
    <source>
        <strain evidence="1 2">JUb89</strain>
    </source>
</reference>
<sequence>MSYAENFKRFSVSAGWLHVMPQGNGNAFNINTAVAKGTRAKVGDISPQAFIAAIDPQAKTPDGDPMKPALTSLLATPLVVDTLKKEGLIDQNNNLTAQGTGSATVNGIDAWTERGTGLEAKKFDTLGLMLSYYVNDHVSLQLIGGIPPKVDIKGQGVIIAPMTGRAYPSNDLLTASTGESVALKKDIPITNLGNKPTLSTARAWTPAIEVQYQFGKTGVNKFRPYIGAGIMYAHFNQIKLNGQTQNDLIAAGHMVKNILDGKSGAALDGKKSSANPQVRVDAKDDFAPIVTLGFSYDFNENWYGVASVSYAKLSNQVKIDVLDSKNANQALIRSTTKIEIDPIITYLGVGYRF</sequence>
<accession>A0A4R1XBA5</accession>